<organism evidence="7 8">
    <name type="scientific">Photobacterium jeanii</name>
    <dbReference type="NCBI Taxonomy" id="858640"/>
    <lineage>
        <taxon>Bacteria</taxon>
        <taxon>Pseudomonadati</taxon>
        <taxon>Pseudomonadota</taxon>
        <taxon>Gammaproteobacteria</taxon>
        <taxon>Vibrionales</taxon>
        <taxon>Vibrionaceae</taxon>
        <taxon>Photobacterium</taxon>
    </lineage>
</organism>
<evidence type="ECO:0000313" key="8">
    <source>
        <dbReference type="Proteomes" id="UP000078503"/>
    </source>
</evidence>
<keyword evidence="5" id="KW-1133">Transmembrane helix</keyword>
<dbReference type="InterPro" id="IPR036890">
    <property type="entry name" value="HATPase_C_sf"/>
</dbReference>
<dbReference type="InterPro" id="IPR036097">
    <property type="entry name" value="HisK_dim/P_sf"/>
</dbReference>
<dbReference type="SUPFAM" id="SSF55874">
    <property type="entry name" value="ATPase domain of HSP90 chaperone/DNA topoisomerase II/histidine kinase"/>
    <property type="match status" value="1"/>
</dbReference>
<dbReference type="STRING" id="858640.A3K86_16045"/>
<feature type="transmembrane region" description="Helical" evidence="5">
    <location>
        <begin position="150"/>
        <end position="173"/>
    </location>
</feature>
<dbReference type="InterPro" id="IPR003661">
    <property type="entry name" value="HisK_dim/P_dom"/>
</dbReference>
<dbReference type="Gene3D" id="3.30.565.10">
    <property type="entry name" value="Histidine kinase-like ATPase, C-terminal domain"/>
    <property type="match status" value="1"/>
</dbReference>
<dbReference type="Gene3D" id="1.10.287.130">
    <property type="match status" value="1"/>
</dbReference>
<dbReference type="AlphaFoldDB" id="A0A178K767"/>
<feature type="transmembrane region" description="Helical" evidence="5">
    <location>
        <begin position="12"/>
        <end position="33"/>
    </location>
</feature>
<keyword evidence="8" id="KW-1185">Reference proteome</keyword>
<dbReference type="GO" id="GO:0000156">
    <property type="term" value="F:phosphorelay response regulator activity"/>
    <property type="evidence" value="ECO:0007669"/>
    <property type="project" value="TreeGrafter"/>
</dbReference>
<dbReference type="PROSITE" id="PS50109">
    <property type="entry name" value="HIS_KIN"/>
    <property type="match status" value="1"/>
</dbReference>
<evidence type="ECO:0000256" key="1">
    <source>
        <dbReference type="ARBA" id="ARBA00000085"/>
    </source>
</evidence>
<dbReference type="SMART" id="SM00388">
    <property type="entry name" value="HisKA"/>
    <property type="match status" value="1"/>
</dbReference>
<keyword evidence="3" id="KW-0808">Transferase</keyword>
<evidence type="ECO:0000256" key="3">
    <source>
        <dbReference type="ARBA" id="ARBA00022679"/>
    </source>
</evidence>
<comment type="caution">
    <text evidence="7">The sequence shown here is derived from an EMBL/GenBank/DDBJ whole genome shotgun (WGS) entry which is preliminary data.</text>
</comment>
<keyword evidence="5" id="KW-0812">Transmembrane</keyword>
<comment type="catalytic activity">
    <reaction evidence="1">
        <text>ATP + protein L-histidine = ADP + protein N-phospho-L-histidine.</text>
        <dbReference type="EC" id="2.7.13.3"/>
    </reaction>
</comment>
<dbReference type="SUPFAM" id="SSF47384">
    <property type="entry name" value="Homodimeric domain of signal transducing histidine kinase"/>
    <property type="match status" value="1"/>
</dbReference>
<name>A0A178K767_9GAMM</name>
<evidence type="ECO:0000256" key="4">
    <source>
        <dbReference type="ARBA" id="ARBA00022777"/>
    </source>
</evidence>
<dbReference type="GO" id="GO:0000155">
    <property type="term" value="F:phosphorelay sensor kinase activity"/>
    <property type="evidence" value="ECO:0007669"/>
    <property type="project" value="InterPro"/>
</dbReference>
<evidence type="ECO:0000256" key="5">
    <source>
        <dbReference type="SAM" id="Phobius"/>
    </source>
</evidence>
<sequence>MLSIKREVVKLLSLFVVLLILLFASLMFINVNYGISTDTRNTMIYQGALLAQAVDETGVLPPSTDSGMLTIYNDIDEMPAYLKTHFRWSEMKNRQMLERYVVDDEGNKRYIYAMKYPIEHLGKHVYIVLNYLDDLENEIKYDDKIQRGNLVLISFGLILILVTIIAFTSILYWRLLNPVERMFHWITHSEQVQIPAEKELKYKELNRIVERVETNREQQKEFIKREEFFLRTLSHELRTPIAIILSSVELMERVIATQKVNTNQDAKLSQGAERATARIMYAVTNMKKLVQTLLWLSRKNDASLPTETVNLSSVVHRVIEDNRYLLQDKSVDLDIVNIDDGAEIIANDNVLQLLFENLIRNAFQYSHQGQIRIVVADRLFTIVNPVDSDESEQDYESYGIGLYLVEKICDKVHYRYEMETDADTVTASLRF</sequence>
<keyword evidence="5" id="KW-0472">Membrane</keyword>
<dbReference type="EMBL" id="LVHF01000029">
    <property type="protein sequence ID" value="OAN13170.1"/>
    <property type="molecule type" value="Genomic_DNA"/>
</dbReference>
<gene>
    <name evidence="7" type="ORF">A3K86_16045</name>
</gene>
<reference evidence="7 8" key="1">
    <citation type="submission" date="2016-03" db="EMBL/GenBank/DDBJ databases">
        <title>Photobacterium proteolyticum sp. nov. a protease producing bacterium isolated from ocean sediments of Laizhou Bay.</title>
        <authorList>
            <person name="Li Y."/>
        </authorList>
    </citation>
    <scope>NUCLEOTIDE SEQUENCE [LARGE SCALE GENOMIC DNA]</scope>
    <source>
        <strain evidence="7 8">R-40508</strain>
    </source>
</reference>
<accession>A0A178K767</accession>
<protein>
    <recommendedName>
        <fullName evidence="2">histidine kinase</fullName>
        <ecNumber evidence="2">2.7.13.3</ecNumber>
    </recommendedName>
</protein>
<proteinExistence type="predicted"/>
<dbReference type="PANTHER" id="PTHR42878">
    <property type="entry name" value="TWO-COMPONENT HISTIDINE KINASE"/>
    <property type="match status" value="1"/>
</dbReference>
<dbReference type="CDD" id="cd00082">
    <property type="entry name" value="HisKA"/>
    <property type="match status" value="1"/>
</dbReference>
<dbReference type="InterPro" id="IPR050351">
    <property type="entry name" value="BphY/WalK/GraS-like"/>
</dbReference>
<feature type="domain" description="Histidine kinase" evidence="6">
    <location>
        <begin position="232"/>
        <end position="431"/>
    </location>
</feature>
<dbReference type="InterPro" id="IPR005467">
    <property type="entry name" value="His_kinase_dom"/>
</dbReference>
<dbReference type="GO" id="GO:0007234">
    <property type="term" value="P:osmosensory signaling via phosphorelay pathway"/>
    <property type="evidence" value="ECO:0007669"/>
    <property type="project" value="TreeGrafter"/>
</dbReference>
<dbReference type="Pfam" id="PF00512">
    <property type="entry name" value="HisKA"/>
    <property type="match status" value="1"/>
</dbReference>
<evidence type="ECO:0000313" key="7">
    <source>
        <dbReference type="EMBL" id="OAN13170.1"/>
    </source>
</evidence>
<dbReference type="PANTHER" id="PTHR42878:SF15">
    <property type="entry name" value="BACTERIOPHYTOCHROME"/>
    <property type="match status" value="1"/>
</dbReference>
<evidence type="ECO:0000256" key="2">
    <source>
        <dbReference type="ARBA" id="ARBA00012438"/>
    </source>
</evidence>
<dbReference type="EC" id="2.7.13.3" evidence="2"/>
<keyword evidence="4" id="KW-0418">Kinase</keyword>
<evidence type="ECO:0000259" key="6">
    <source>
        <dbReference type="PROSITE" id="PS50109"/>
    </source>
</evidence>
<dbReference type="GO" id="GO:0030295">
    <property type="term" value="F:protein kinase activator activity"/>
    <property type="evidence" value="ECO:0007669"/>
    <property type="project" value="TreeGrafter"/>
</dbReference>
<dbReference type="Proteomes" id="UP000078503">
    <property type="component" value="Unassembled WGS sequence"/>
</dbReference>
<dbReference type="OrthoDB" id="9121563at2"/>